<dbReference type="PANTHER" id="PTHR36919:SF2">
    <property type="entry name" value="BLL6627 PROTEIN"/>
    <property type="match status" value="1"/>
</dbReference>
<feature type="chain" id="PRO_5047450320" evidence="1">
    <location>
        <begin position="21"/>
        <end position="132"/>
    </location>
</feature>
<dbReference type="PANTHER" id="PTHR36919">
    <property type="entry name" value="BLR1215 PROTEIN"/>
    <property type="match status" value="1"/>
</dbReference>
<protein>
    <submittedName>
        <fullName evidence="3">DUF2147 domain-containing protein</fullName>
    </submittedName>
</protein>
<evidence type="ECO:0000256" key="1">
    <source>
        <dbReference type="SAM" id="SignalP"/>
    </source>
</evidence>
<reference evidence="3 4" key="1">
    <citation type="submission" date="2022-05" db="EMBL/GenBank/DDBJ databases">
        <authorList>
            <person name="Jo J.-H."/>
            <person name="Im W.-T."/>
        </authorList>
    </citation>
    <scope>NUCLEOTIDE SEQUENCE [LARGE SCALE GENOMIC DNA]</scope>
    <source>
        <strain evidence="3 4">NSE70-1</strain>
    </source>
</reference>
<dbReference type="Proteomes" id="UP001203410">
    <property type="component" value="Unassembled WGS sequence"/>
</dbReference>
<evidence type="ECO:0000313" key="3">
    <source>
        <dbReference type="EMBL" id="MCL6698684.1"/>
    </source>
</evidence>
<sequence>MRLVSAIIASLVLAAAPASAQALEGKWTNYKKNVVVEVERCGSAYCGRVVQASERAKAKAAKGGTPNLVGTQILTGLVPTGAGKFRGKAFVPKRNIHATATVRQVSDDVMQVQGCVLGGLLCDSERWTRVAS</sequence>
<accession>A0ABT0RUW5</accession>
<dbReference type="Pfam" id="PF09917">
    <property type="entry name" value="DUF2147"/>
    <property type="match status" value="1"/>
</dbReference>
<evidence type="ECO:0000259" key="2">
    <source>
        <dbReference type="Pfam" id="PF09917"/>
    </source>
</evidence>
<dbReference type="EMBL" id="JAMGBA010000002">
    <property type="protein sequence ID" value="MCL6698684.1"/>
    <property type="molecule type" value="Genomic_DNA"/>
</dbReference>
<gene>
    <name evidence="3" type="ORF">LZ496_07775</name>
</gene>
<keyword evidence="1" id="KW-0732">Signal</keyword>
<feature type="signal peptide" evidence="1">
    <location>
        <begin position="1"/>
        <end position="20"/>
    </location>
</feature>
<dbReference type="RefSeq" id="WP_249904077.1">
    <property type="nucleotide sequence ID" value="NZ_JAMGBA010000002.1"/>
</dbReference>
<organism evidence="3 4">
    <name type="scientific">Sphingomonas caseinilyticus</name>
    <dbReference type="NCBI Taxonomy" id="2908205"/>
    <lineage>
        <taxon>Bacteria</taxon>
        <taxon>Pseudomonadati</taxon>
        <taxon>Pseudomonadota</taxon>
        <taxon>Alphaproteobacteria</taxon>
        <taxon>Sphingomonadales</taxon>
        <taxon>Sphingomonadaceae</taxon>
        <taxon>Sphingomonas</taxon>
    </lineage>
</organism>
<proteinExistence type="predicted"/>
<evidence type="ECO:0000313" key="4">
    <source>
        <dbReference type="Proteomes" id="UP001203410"/>
    </source>
</evidence>
<feature type="domain" description="DUF2147" evidence="2">
    <location>
        <begin position="25"/>
        <end position="129"/>
    </location>
</feature>
<keyword evidence="4" id="KW-1185">Reference proteome</keyword>
<dbReference type="Gene3D" id="2.40.128.520">
    <property type="match status" value="1"/>
</dbReference>
<dbReference type="InterPro" id="IPR019223">
    <property type="entry name" value="DUF2147"/>
</dbReference>
<name>A0ABT0RUW5_9SPHN</name>
<comment type="caution">
    <text evidence="3">The sequence shown here is derived from an EMBL/GenBank/DDBJ whole genome shotgun (WGS) entry which is preliminary data.</text>
</comment>